<keyword evidence="1 2" id="KW-0963">Cytoplasm</keyword>
<comment type="similarity">
    <text evidence="2">Belongs to the UPF0291 family.</text>
</comment>
<dbReference type="HAMAP" id="MF_01103">
    <property type="entry name" value="UPF0291"/>
    <property type="match status" value="1"/>
</dbReference>
<dbReference type="Proteomes" id="UP000294613">
    <property type="component" value="Unassembled WGS sequence"/>
</dbReference>
<dbReference type="EMBL" id="SLZV01000027">
    <property type="protein sequence ID" value="TCS63946.1"/>
    <property type="molecule type" value="Genomic_DNA"/>
</dbReference>
<dbReference type="RefSeq" id="WP_008975758.1">
    <property type="nucleotide sequence ID" value="NZ_AP031411.1"/>
</dbReference>
<dbReference type="PANTHER" id="PTHR37300">
    <property type="entry name" value="UPF0291 PROTEIN CBO2609/CLC_2481"/>
    <property type="match status" value="1"/>
</dbReference>
<reference evidence="4 5" key="2">
    <citation type="submission" date="2019-03" db="EMBL/GenBank/DDBJ databases">
        <title>Genomic Encyclopedia of Type Strains, Phase IV (KMG-IV): sequencing the most valuable type-strain genomes for metagenomic binning, comparative biology and taxonomic classification.</title>
        <authorList>
            <person name="Goeker M."/>
        </authorList>
    </citation>
    <scope>NUCLEOTIDE SEQUENCE [LARGE SCALE GENOMIC DNA]</scope>
    <source>
        <strain evidence="4 5">DSM 103426</strain>
    </source>
</reference>
<evidence type="ECO:0000256" key="2">
    <source>
        <dbReference type="HAMAP-Rule" id="MF_01103"/>
    </source>
</evidence>
<accession>A0A4R3JFJ5</accession>
<dbReference type="Gene3D" id="1.10.287.540">
    <property type="entry name" value="Helix hairpin bin"/>
    <property type="match status" value="1"/>
</dbReference>
<dbReference type="GO" id="GO:0005737">
    <property type="term" value="C:cytoplasm"/>
    <property type="evidence" value="ECO:0007669"/>
    <property type="project" value="UniProtKB-SubCell"/>
</dbReference>
<comment type="caution">
    <text evidence="4">The sequence shown here is derived from an EMBL/GenBank/DDBJ whole genome shotgun (WGS) entry which is preliminary data.</text>
</comment>
<evidence type="ECO:0000256" key="1">
    <source>
        <dbReference type="ARBA" id="ARBA00022490"/>
    </source>
</evidence>
<gene>
    <name evidence="4" type="ORF">EDD74_12720</name>
    <name evidence="3" type="ORF">FAEUMB_25970</name>
</gene>
<proteinExistence type="inferred from homology"/>
<dbReference type="AlphaFoldDB" id="A0A4R3JFJ5"/>
<keyword evidence="6" id="KW-1185">Reference proteome</keyword>
<dbReference type="GeneID" id="97506977"/>
<name>A0A4R3JFJ5_9FIRM</name>
<protein>
    <recommendedName>
        <fullName evidence="2">UPF0291 protein EDD74_12720</fullName>
    </recommendedName>
</protein>
<organism evidence="4 5">
    <name type="scientific">Faecalimonas umbilicata</name>
    <dbReference type="NCBI Taxonomy" id="1912855"/>
    <lineage>
        <taxon>Bacteria</taxon>
        <taxon>Bacillati</taxon>
        <taxon>Bacillota</taxon>
        <taxon>Clostridia</taxon>
        <taxon>Lachnospirales</taxon>
        <taxon>Lachnospiraceae</taxon>
        <taxon>Faecalimonas</taxon>
    </lineage>
</organism>
<dbReference type="Proteomes" id="UP000702954">
    <property type="component" value="Unassembled WGS sequence"/>
</dbReference>
<dbReference type="PANTHER" id="PTHR37300:SF1">
    <property type="entry name" value="UPF0291 PROTEIN YNZC"/>
    <property type="match status" value="1"/>
</dbReference>
<evidence type="ECO:0000313" key="5">
    <source>
        <dbReference type="Proteomes" id="UP000294613"/>
    </source>
</evidence>
<sequence length="77" mass="8874">MLEEKIQRINELYRKSKAEGLTEAELKEQKILRAEYIEAFKRNLRGQLDNISIKEPDGSITNLGEKYGKKAANKKGH</sequence>
<evidence type="ECO:0000313" key="6">
    <source>
        <dbReference type="Proteomes" id="UP000702954"/>
    </source>
</evidence>
<evidence type="ECO:0000313" key="3">
    <source>
        <dbReference type="EMBL" id="GBU06056.1"/>
    </source>
</evidence>
<dbReference type="Pfam" id="PF05979">
    <property type="entry name" value="DUF896"/>
    <property type="match status" value="1"/>
</dbReference>
<dbReference type="SUPFAM" id="SSF158221">
    <property type="entry name" value="YnzC-like"/>
    <property type="match status" value="1"/>
</dbReference>
<evidence type="ECO:0000313" key="4">
    <source>
        <dbReference type="EMBL" id="TCS63946.1"/>
    </source>
</evidence>
<comment type="subcellular location">
    <subcellularLocation>
        <location evidence="2">Cytoplasm</location>
    </subcellularLocation>
</comment>
<reference evidence="3 6" key="1">
    <citation type="journal article" date="2018" name="Int. J. Syst. Evol. Microbiol.">
        <title>Draft Genome Sequence of Faecalimonas umbilicata JCM 30896T, an Acetate-Producing Bacterium Isolated from Human Feces.</title>
        <authorList>
            <person name="Sakamoto M."/>
            <person name="Ikeyama N."/>
            <person name="Yuki M."/>
            <person name="Ohkuma M."/>
        </authorList>
    </citation>
    <scope>NUCLEOTIDE SEQUENCE [LARGE SCALE GENOMIC DNA]</scope>
    <source>
        <strain evidence="3 6">EGH7</strain>
    </source>
</reference>
<dbReference type="InterPro" id="IPR009242">
    <property type="entry name" value="DUF896"/>
</dbReference>
<dbReference type="EMBL" id="BHEO01000008">
    <property type="protein sequence ID" value="GBU06056.1"/>
    <property type="molecule type" value="Genomic_DNA"/>
</dbReference>